<keyword evidence="2" id="KW-1185">Reference proteome</keyword>
<name>A0A0V1ACP4_9BILA</name>
<reference evidence="1 2" key="1">
    <citation type="submission" date="2015-01" db="EMBL/GenBank/DDBJ databases">
        <title>Evolution of Trichinella species and genotypes.</title>
        <authorList>
            <person name="Korhonen P.K."/>
            <person name="Edoardo P."/>
            <person name="Giuseppe L.R."/>
            <person name="Gasser R.B."/>
        </authorList>
    </citation>
    <scope>NUCLEOTIDE SEQUENCE [LARGE SCALE GENOMIC DNA]</scope>
    <source>
        <strain evidence="1">ISS2496</strain>
    </source>
</reference>
<dbReference type="Proteomes" id="UP000054783">
    <property type="component" value="Unassembled WGS sequence"/>
</dbReference>
<sequence>MNPKWNFNGVEIINDYLTATCDAKNASCAETDSICFGWKRVTSEQIPYTPKMDFMGINRLGPIIQVECTYFQSTQLRNQAKG</sequence>
<dbReference type="AlphaFoldDB" id="A0A0V1ACP4"/>
<dbReference type="EMBL" id="JYDQ01000008">
    <property type="protein sequence ID" value="KRY22545.1"/>
    <property type="molecule type" value="Genomic_DNA"/>
</dbReference>
<evidence type="ECO:0000313" key="1">
    <source>
        <dbReference type="EMBL" id="KRY22545.1"/>
    </source>
</evidence>
<accession>A0A0V1ACP4</accession>
<organism evidence="1 2">
    <name type="scientific">Trichinella patagoniensis</name>
    <dbReference type="NCBI Taxonomy" id="990121"/>
    <lineage>
        <taxon>Eukaryota</taxon>
        <taxon>Metazoa</taxon>
        <taxon>Ecdysozoa</taxon>
        <taxon>Nematoda</taxon>
        <taxon>Enoplea</taxon>
        <taxon>Dorylaimia</taxon>
        <taxon>Trichinellida</taxon>
        <taxon>Trichinellidae</taxon>
        <taxon>Trichinella</taxon>
    </lineage>
</organism>
<comment type="caution">
    <text evidence="1">The sequence shown here is derived from an EMBL/GenBank/DDBJ whole genome shotgun (WGS) entry which is preliminary data.</text>
</comment>
<evidence type="ECO:0000313" key="2">
    <source>
        <dbReference type="Proteomes" id="UP000054783"/>
    </source>
</evidence>
<gene>
    <name evidence="1" type="ORF">T12_9084</name>
</gene>
<protein>
    <submittedName>
        <fullName evidence="1">Uncharacterized protein</fullName>
    </submittedName>
</protein>
<proteinExistence type="predicted"/>